<dbReference type="SUPFAM" id="SSF75217">
    <property type="entry name" value="alpha/beta knot"/>
    <property type="match status" value="1"/>
</dbReference>
<proteinExistence type="predicted"/>
<dbReference type="InterPro" id="IPR003750">
    <property type="entry name" value="Put_MeTrfase-C9orf114-like"/>
</dbReference>
<dbReference type="InterPro" id="IPR012340">
    <property type="entry name" value="NA-bd_OB-fold"/>
</dbReference>
<dbReference type="EMBL" id="NIZT01000061">
    <property type="protein sequence ID" value="RBQ22530.1"/>
    <property type="molecule type" value="Genomic_DNA"/>
</dbReference>
<protein>
    <recommendedName>
        <fullName evidence="3">RNA-binding protein</fullName>
    </recommendedName>
</protein>
<evidence type="ECO:0008006" key="3">
    <source>
        <dbReference type="Google" id="ProtNLM"/>
    </source>
</evidence>
<accession>A0A366M9Y3</accession>
<dbReference type="PANTHER" id="PTHR12150">
    <property type="entry name" value="CLASS IV SAM-BINDING METHYLTRANSFERASE-RELATED"/>
    <property type="match status" value="1"/>
</dbReference>
<keyword evidence="2" id="KW-1185">Reference proteome</keyword>
<dbReference type="Gene3D" id="3.40.1280.10">
    <property type="match status" value="1"/>
</dbReference>
<dbReference type="InterPro" id="IPR029028">
    <property type="entry name" value="Alpha/beta_knot_MTases"/>
</dbReference>
<dbReference type="InterPro" id="IPR029026">
    <property type="entry name" value="tRNA_m1G_MTases_N"/>
</dbReference>
<reference evidence="1 2" key="1">
    <citation type="submission" date="2018-06" db="EMBL/GenBank/DDBJ databases">
        <title>Genomic insight into two independent archaeal endosymbiosis events.</title>
        <authorList>
            <person name="Lind A.E."/>
            <person name="Lewis W.H."/>
            <person name="Spang A."/>
            <person name="Guy L."/>
            <person name="Embley M.T."/>
            <person name="Ettema T.J.G."/>
        </authorList>
    </citation>
    <scope>NUCLEOTIDE SEQUENCE [LARGE SCALE GENOMIC DNA]</scope>
    <source>
        <strain evidence="1">NOE</strain>
    </source>
</reference>
<dbReference type="Gene3D" id="2.40.50.140">
    <property type="entry name" value="Nucleic acid-binding proteins"/>
    <property type="match status" value="1"/>
</dbReference>
<dbReference type="Pfam" id="PF02598">
    <property type="entry name" value="Methyltrn_RNA_3"/>
    <property type="match status" value="1"/>
</dbReference>
<comment type="caution">
    <text evidence="1">The sequence shown here is derived from an EMBL/GenBank/DDBJ whole genome shotgun (WGS) entry which is preliminary data.</text>
</comment>
<dbReference type="Proteomes" id="UP000253099">
    <property type="component" value="Unassembled WGS sequence"/>
</dbReference>
<gene>
    <name evidence="1" type="ORF">ALNOE001_18690</name>
</gene>
<dbReference type="AlphaFoldDB" id="A0A366M9Y3"/>
<dbReference type="SUPFAM" id="SSF50249">
    <property type="entry name" value="Nucleic acid-binding proteins"/>
    <property type="match status" value="1"/>
</dbReference>
<evidence type="ECO:0000313" key="2">
    <source>
        <dbReference type="Proteomes" id="UP000253099"/>
    </source>
</evidence>
<dbReference type="PANTHER" id="PTHR12150:SF13">
    <property type="entry name" value="METHYLTRANSFERASE C9ORF114-RELATED"/>
    <property type="match status" value="1"/>
</dbReference>
<sequence length="279" mass="31653">MHKNHVSIFIPDSFLSEINDLKLKTSKIGVIGRALAVFQVDQIVIYKDLSQKDDKFVTDADFMVKVLEYMNTPQYLRKKAFPMQSELKHVGILPPLRTPHHPTNPDVNIDEFKQGFIVKRTKKGTYIDIGMNGKDNLAFCKEQLSVNKVFSFRVTKVAKEVIVTPDEPDDVYWGYKTLSTHESLKNSLKLINPDLVVETTRYADTINSIFNEFEDKLNNSDKVAIVFGGPYSSINEALDGFSWDLVKVNTVPSQGTETVRTEEAVVSTLSIINMLLNFR</sequence>
<name>A0A366M9Y3_9EURY</name>
<dbReference type="CDD" id="cd18086">
    <property type="entry name" value="HsC9orf114-like"/>
    <property type="match status" value="1"/>
</dbReference>
<organism evidence="1 2">
    <name type="scientific">Candidatus Methanobinarius endosymbioticus</name>
    <dbReference type="NCBI Taxonomy" id="2006182"/>
    <lineage>
        <taxon>Archaea</taxon>
        <taxon>Methanobacteriati</taxon>
        <taxon>Methanobacteriota</taxon>
        <taxon>Methanomada group</taxon>
        <taxon>Methanobacteria</taxon>
        <taxon>Methanobacteriales</taxon>
        <taxon>Methanobacteriaceae</taxon>
        <taxon>Candidatus Methanobinarius</taxon>
    </lineage>
</organism>
<evidence type="ECO:0000313" key="1">
    <source>
        <dbReference type="EMBL" id="RBQ22530.1"/>
    </source>
</evidence>